<gene>
    <name evidence="1" type="primary">CALS6</name>
    <name evidence="1" type="ORF">MA16_Dca004789</name>
</gene>
<dbReference type="AlphaFoldDB" id="A0A2I0VP60"/>
<dbReference type="Proteomes" id="UP000233837">
    <property type="component" value="Unassembled WGS sequence"/>
</dbReference>
<reference evidence="1 2" key="2">
    <citation type="journal article" date="2017" name="Nature">
        <title>The Apostasia genome and the evolution of orchids.</title>
        <authorList>
            <person name="Zhang G.Q."/>
            <person name="Liu K.W."/>
            <person name="Li Z."/>
            <person name="Lohaus R."/>
            <person name="Hsiao Y.Y."/>
            <person name="Niu S.C."/>
            <person name="Wang J.Y."/>
            <person name="Lin Y.C."/>
            <person name="Xu Q."/>
            <person name="Chen L.J."/>
            <person name="Yoshida K."/>
            <person name="Fujiwara S."/>
            <person name="Wang Z.W."/>
            <person name="Zhang Y.Q."/>
            <person name="Mitsuda N."/>
            <person name="Wang M."/>
            <person name="Liu G.H."/>
            <person name="Pecoraro L."/>
            <person name="Huang H.X."/>
            <person name="Xiao X.J."/>
            <person name="Lin M."/>
            <person name="Wu X.Y."/>
            <person name="Wu W.L."/>
            <person name="Chen Y.Y."/>
            <person name="Chang S.B."/>
            <person name="Sakamoto S."/>
            <person name="Ohme-Takagi M."/>
            <person name="Yagi M."/>
            <person name="Zeng S.J."/>
            <person name="Shen C.Y."/>
            <person name="Yeh C.M."/>
            <person name="Luo Y.B."/>
            <person name="Tsai W.C."/>
            <person name="Van de Peer Y."/>
            <person name="Liu Z.J."/>
        </authorList>
    </citation>
    <scope>NUCLEOTIDE SEQUENCE [LARGE SCALE GENOMIC DNA]</scope>
    <source>
        <tissue evidence="1">The whole plant</tissue>
    </source>
</reference>
<name>A0A2I0VP60_9ASPA</name>
<keyword evidence="2" id="KW-1185">Reference proteome</keyword>
<reference evidence="1 2" key="1">
    <citation type="journal article" date="2016" name="Sci. Rep.">
        <title>The Dendrobium catenatum Lindl. genome sequence provides insights into polysaccharide synthase, floral development and adaptive evolution.</title>
        <authorList>
            <person name="Zhang G.Q."/>
            <person name="Xu Q."/>
            <person name="Bian C."/>
            <person name="Tsai W.C."/>
            <person name="Yeh C.M."/>
            <person name="Liu K.W."/>
            <person name="Yoshida K."/>
            <person name="Zhang L.S."/>
            <person name="Chang S.B."/>
            <person name="Chen F."/>
            <person name="Shi Y."/>
            <person name="Su Y.Y."/>
            <person name="Zhang Y.Q."/>
            <person name="Chen L.J."/>
            <person name="Yin Y."/>
            <person name="Lin M."/>
            <person name="Huang H."/>
            <person name="Deng H."/>
            <person name="Wang Z.W."/>
            <person name="Zhu S.L."/>
            <person name="Zhao X."/>
            <person name="Deng C."/>
            <person name="Niu S.C."/>
            <person name="Huang J."/>
            <person name="Wang M."/>
            <person name="Liu G.H."/>
            <person name="Yang H.J."/>
            <person name="Xiao X.J."/>
            <person name="Hsiao Y.Y."/>
            <person name="Wu W.L."/>
            <person name="Chen Y.Y."/>
            <person name="Mitsuda N."/>
            <person name="Ohme-Takagi M."/>
            <person name="Luo Y.B."/>
            <person name="Van de Peer Y."/>
            <person name="Liu Z.J."/>
        </authorList>
    </citation>
    <scope>NUCLEOTIDE SEQUENCE [LARGE SCALE GENOMIC DNA]</scope>
    <source>
        <tissue evidence="1">The whole plant</tissue>
    </source>
</reference>
<evidence type="ECO:0000313" key="2">
    <source>
        <dbReference type="Proteomes" id="UP000233837"/>
    </source>
</evidence>
<proteinExistence type="predicted"/>
<evidence type="ECO:0000313" key="1">
    <source>
        <dbReference type="EMBL" id="PKU65173.1"/>
    </source>
</evidence>
<accession>A0A2I0VP60</accession>
<sequence length="61" mass="6711">MDTQIWYAIFSTIFGGINGAFSHLGEKGEHEDLDASKTQIINVLQDIIEIMTQDVIISGQG</sequence>
<organism evidence="1 2">
    <name type="scientific">Dendrobium catenatum</name>
    <dbReference type="NCBI Taxonomy" id="906689"/>
    <lineage>
        <taxon>Eukaryota</taxon>
        <taxon>Viridiplantae</taxon>
        <taxon>Streptophyta</taxon>
        <taxon>Embryophyta</taxon>
        <taxon>Tracheophyta</taxon>
        <taxon>Spermatophyta</taxon>
        <taxon>Magnoliopsida</taxon>
        <taxon>Liliopsida</taxon>
        <taxon>Asparagales</taxon>
        <taxon>Orchidaceae</taxon>
        <taxon>Epidendroideae</taxon>
        <taxon>Malaxideae</taxon>
        <taxon>Dendrobiinae</taxon>
        <taxon>Dendrobium</taxon>
    </lineage>
</organism>
<protein>
    <submittedName>
        <fullName evidence="1">Callose synthase 6</fullName>
    </submittedName>
</protein>
<dbReference type="EMBL" id="KZ503378">
    <property type="protein sequence ID" value="PKU65173.1"/>
    <property type="molecule type" value="Genomic_DNA"/>
</dbReference>